<name>A0ACC1JNC4_9FUNG</name>
<dbReference type="Proteomes" id="UP001140234">
    <property type="component" value="Unassembled WGS sequence"/>
</dbReference>
<gene>
    <name evidence="1" type="ORF">IWQ57_005380</name>
</gene>
<reference evidence="1" key="1">
    <citation type="submission" date="2022-07" db="EMBL/GenBank/DDBJ databases">
        <title>Phylogenomic reconstructions and comparative analyses of Kickxellomycotina fungi.</title>
        <authorList>
            <person name="Reynolds N.K."/>
            <person name="Stajich J.E."/>
            <person name="Barry K."/>
            <person name="Grigoriev I.V."/>
            <person name="Crous P."/>
            <person name="Smith M.E."/>
        </authorList>
    </citation>
    <scope>NUCLEOTIDE SEQUENCE</scope>
    <source>
        <strain evidence="1">CBS 109366</strain>
    </source>
</reference>
<evidence type="ECO:0000313" key="1">
    <source>
        <dbReference type="EMBL" id="KAJ2763921.1"/>
    </source>
</evidence>
<organism evidence="1 2">
    <name type="scientific">Coemansia nantahalensis</name>
    <dbReference type="NCBI Taxonomy" id="2789366"/>
    <lineage>
        <taxon>Eukaryota</taxon>
        <taxon>Fungi</taxon>
        <taxon>Fungi incertae sedis</taxon>
        <taxon>Zoopagomycota</taxon>
        <taxon>Kickxellomycotina</taxon>
        <taxon>Kickxellomycetes</taxon>
        <taxon>Kickxellales</taxon>
        <taxon>Kickxellaceae</taxon>
        <taxon>Coemansia</taxon>
    </lineage>
</organism>
<evidence type="ECO:0000313" key="2">
    <source>
        <dbReference type="Proteomes" id="UP001140234"/>
    </source>
</evidence>
<comment type="caution">
    <text evidence="1">The sequence shown here is derived from an EMBL/GenBank/DDBJ whole genome shotgun (WGS) entry which is preliminary data.</text>
</comment>
<dbReference type="EMBL" id="JANBUJ010002559">
    <property type="protein sequence ID" value="KAJ2763921.1"/>
    <property type="molecule type" value="Genomic_DNA"/>
</dbReference>
<protein>
    <submittedName>
        <fullName evidence="1">Uncharacterized protein</fullName>
    </submittedName>
</protein>
<keyword evidence="2" id="KW-1185">Reference proteome</keyword>
<accession>A0ACC1JNC4</accession>
<sequence>MKFTLAALFAAAAVVAPTSANVINEVRFGEPGVRYGASELRVEAPGMRYGEPGIGLVGIDEHRGIHGQPFGPHHVDWNRVNDALNLDNDAINQQRNIINLLDRASYQLRSLRGTPGEHIHAEHAAAINEQRQALERVQVLIGHLRAFRH</sequence>
<proteinExistence type="predicted"/>